<dbReference type="EMBL" id="CP000661">
    <property type="protein sequence ID" value="ABP70335.1"/>
    <property type="molecule type" value="Genomic_DNA"/>
</dbReference>
<proteinExistence type="predicted"/>
<dbReference type="InterPro" id="IPR036388">
    <property type="entry name" value="WH-like_DNA-bd_sf"/>
</dbReference>
<gene>
    <name evidence="2" type="ordered locus">Rsph17025_1441</name>
</gene>
<dbReference type="HOGENOM" id="CLU_048478_2_1_5"/>
<dbReference type="KEGG" id="rsq:Rsph17025_1441"/>
<dbReference type="PANTHER" id="PTHR23131:SF0">
    <property type="entry name" value="ENDORIBONUCLEASE LACTB2"/>
    <property type="match status" value="1"/>
</dbReference>
<dbReference type="SUPFAM" id="SSF56281">
    <property type="entry name" value="Metallo-hydrolase/oxidoreductase"/>
    <property type="match status" value="1"/>
</dbReference>
<dbReference type="Pfam" id="PF00753">
    <property type="entry name" value="Lactamase_B"/>
    <property type="match status" value="1"/>
</dbReference>
<dbReference type="AlphaFoldDB" id="A4WSH1"/>
<dbReference type="PANTHER" id="PTHR23131">
    <property type="entry name" value="ENDORIBONUCLEASE LACTB2"/>
    <property type="match status" value="1"/>
</dbReference>
<name>A4WSH1_CERS5</name>
<dbReference type="InterPro" id="IPR050662">
    <property type="entry name" value="Sec-metab_biosynth-thioest"/>
</dbReference>
<dbReference type="SMART" id="SM00849">
    <property type="entry name" value="Lactamase_B"/>
    <property type="match status" value="1"/>
</dbReference>
<dbReference type="Gene3D" id="1.10.10.10">
    <property type="entry name" value="Winged helix-like DNA-binding domain superfamily/Winged helix DNA-binding domain"/>
    <property type="match status" value="1"/>
</dbReference>
<dbReference type="InterPro" id="IPR001279">
    <property type="entry name" value="Metallo-B-lactamas"/>
</dbReference>
<organism evidence="2">
    <name type="scientific">Cereibacter sphaeroides (strain ATCC 17025 / ATH 2.4.3)</name>
    <name type="common">Rhodobacter sphaeroides</name>
    <dbReference type="NCBI Taxonomy" id="349102"/>
    <lineage>
        <taxon>Bacteria</taxon>
        <taxon>Pseudomonadati</taxon>
        <taxon>Pseudomonadota</taxon>
        <taxon>Alphaproteobacteria</taxon>
        <taxon>Rhodobacterales</taxon>
        <taxon>Paracoccaceae</taxon>
        <taxon>Cereibacter</taxon>
    </lineage>
</organism>
<dbReference type="CDD" id="cd16278">
    <property type="entry name" value="metallo-hydrolase-like_MBL-fold"/>
    <property type="match status" value="1"/>
</dbReference>
<reference evidence="2" key="1">
    <citation type="submission" date="2007-04" db="EMBL/GenBank/DDBJ databases">
        <title>Complete sequence of chromosome of Rhodobacter sphaeroides ATCC 17025.</title>
        <authorList>
            <consortium name="US DOE Joint Genome Institute"/>
            <person name="Copeland A."/>
            <person name="Lucas S."/>
            <person name="Lapidus A."/>
            <person name="Barry K."/>
            <person name="Detter J.C."/>
            <person name="Glavina del Rio T."/>
            <person name="Hammon N."/>
            <person name="Israni S."/>
            <person name="Dalin E."/>
            <person name="Tice H."/>
            <person name="Pitluck S."/>
            <person name="Chertkov O."/>
            <person name="Brettin T."/>
            <person name="Bruce D."/>
            <person name="Han C."/>
            <person name="Schmutz J."/>
            <person name="Larimer F."/>
            <person name="Land M."/>
            <person name="Hauser L."/>
            <person name="Kyrpides N."/>
            <person name="Kim E."/>
            <person name="Richardson P."/>
            <person name="Mackenzie C."/>
            <person name="Choudhary M."/>
            <person name="Donohue T.J."/>
            <person name="Kaplan S."/>
        </authorList>
    </citation>
    <scope>NUCLEOTIDE SEQUENCE [LARGE SCALE GENOMIC DNA]</scope>
    <source>
        <strain evidence="2">ATCC 17025</strain>
    </source>
</reference>
<dbReference type="eggNOG" id="COG0491">
    <property type="taxonomic scope" value="Bacteria"/>
</dbReference>
<dbReference type="InterPro" id="IPR036866">
    <property type="entry name" value="RibonucZ/Hydroxyglut_hydro"/>
</dbReference>
<feature type="domain" description="Metallo-beta-lactamase" evidence="1">
    <location>
        <begin position="31"/>
        <end position="209"/>
    </location>
</feature>
<dbReference type="Pfam" id="PF17778">
    <property type="entry name" value="WHD_BLACT"/>
    <property type="match status" value="1"/>
</dbReference>
<evidence type="ECO:0000259" key="1">
    <source>
        <dbReference type="SMART" id="SM00849"/>
    </source>
</evidence>
<dbReference type="Gene3D" id="3.60.15.10">
    <property type="entry name" value="Ribonuclease Z/Hydroxyacylglutathione hydrolase-like"/>
    <property type="match status" value="1"/>
</dbReference>
<accession>A4WSH1</accession>
<dbReference type="InterPro" id="IPR041516">
    <property type="entry name" value="LACTB2_WH"/>
</dbReference>
<evidence type="ECO:0000313" key="2">
    <source>
        <dbReference type="EMBL" id="ABP70335.1"/>
    </source>
</evidence>
<sequence>MERPEPGRCVTLEPGLRRVLAPNPSPMTHWGTNSYILGEGEVALIDPGPDHAAHREALLAALAPGERITTIFVTHAHRDHSPLARPLATLTGAEILAFGTAVAGRSPLMSAFAGELGGGEGVDDGFVPDRCLGDGERIAGPGWEIEAIHTPGHFGNHLCLAWGDRCFSGDHVMGWATSLVSPPDGDMGAYLSSLDRLGARPWRIFHPGHGAPVTRPADRIAWLAAHRREREASILRELSAEAAHLSALTARVYRDTPPALHPQASRNLLAHLLDLWHRGLVVATPGPSPEAVFAIAGPLAGGVLVRSDRGPSF</sequence>
<protein>
    <submittedName>
        <fullName evidence="2">Beta-lactamase domain protein</fullName>
    </submittedName>
</protein>
<dbReference type="STRING" id="349102.Rsph17025_1441"/>
<dbReference type="BioCyc" id="RSPH349102:G1G8M-1482-MONOMER"/>